<dbReference type="EMBL" id="CP136894">
    <property type="protein sequence ID" value="WOL07460.1"/>
    <property type="molecule type" value="Genomic_DNA"/>
</dbReference>
<organism evidence="1 2">
    <name type="scientific">Canna indica</name>
    <name type="common">Indian-shot</name>
    <dbReference type="NCBI Taxonomy" id="4628"/>
    <lineage>
        <taxon>Eukaryota</taxon>
        <taxon>Viridiplantae</taxon>
        <taxon>Streptophyta</taxon>
        <taxon>Embryophyta</taxon>
        <taxon>Tracheophyta</taxon>
        <taxon>Spermatophyta</taxon>
        <taxon>Magnoliopsida</taxon>
        <taxon>Liliopsida</taxon>
        <taxon>Zingiberales</taxon>
        <taxon>Cannaceae</taxon>
        <taxon>Canna</taxon>
    </lineage>
</organism>
<gene>
    <name evidence="1" type="ORF">Cni_G16201</name>
</gene>
<reference evidence="1 2" key="1">
    <citation type="submission" date="2023-10" db="EMBL/GenBank/DDBJ databases">
        <title>Chromosome-scale genome assembly provides insights into flower coloration mechanisms of Canna indica.</title>
        <authorList>
            <person name="Li C."/>
        </authorList>
    </citation>
    <scope>NUCLEOTIDE SEQUENCE [LARGE SCALE GENOMIC DNA]</scope>
    <source>
        <tissue evidence="1">Flower</tissue>
    </source>
</reference>
<dbReference type="GO" id="GO:0003697">
    <property type="term" value="F:single-stranded DNA binding"/>
    <property type="evidence" value="ECO:0007669"/>
    <property type="project" value="TreeGrafter"/>
</dbReference>
<evidence type="ECO:0000313" key="1">
    <source>
        <dbReference type="EMBL" id="WOL07460.1"/>
    </source>
</evidence>
<dbReference type="PANTHER" id="PTHR28653">
    <property type="match status" value="1"/>
</dbReference>
<proteinExistence type="predicted"/>
<dbReference type="PANTHER" id="PTHR28653:SF1">
    <property type="entry name" value="ATPASE SWSAP1"/>
    <property type="match status" value="1"/>
</dbReference>
<protein>
    <submittedName>
        <fullName evidence="1">Uncharacterized protein</fullName>
    </submittedName>
</protein>
<dbReference type="Proteomes" id="UP001327560">
    <property type="component" value="Chromosome 5"/>
</dbReference>
<dbReference type="GO" id="GO:0097196">
    <property type="term" value="C:Shu complex"/>
    <property type="evidence" value="ECO:0007669"/>
    <property type="project" value="TreeGrafter"/>
</dbReference>
<keyword evidence="2" id="KW-1185">Reference proteome</keyword>
<dbReference type="GO" id="GO:0000724">
    <property type="term" value="P:double-strand break repair via homologous recombination"/>
    <property type="evidence" value="ECO:0007669"/>
    <property type="project" value="TreeGrafter"/>
</dbReference>
<name>A0AAQ3KHD7_9LILI</name>
<sequence length="180" mass="20538">MLECFFSMKQRHCGATETFPPLLLLSGPPSWYIEDYEGIVKYFAAFHLHKNFPSAVIIDDFGEHFMDRICQQRYGNARGRDLAMARTLALCRDAIIHANQKLEAQGSCKLLLADRHQGDNPRLLFIYKRWIDCILTIHSDVPGTFIFKNSNISGNLLQTTRTAKYSIALQSLLLEEILDG</sequence>
<dbReference type="AlphaFoldDB" id="A0AAQ3KHD7"/>
<evidence type="ECO:0000313" key="2">
    <source>
        <dbReference type="Proteomes" id="UP001327560"/>
    </source>
</evidence>
<accession>A0AAQ3KHD7</accession>